<accession>A0A0V0HKY2</accession>
<dbReference type="EMBL" id="GEDG01018424">
    <property type="protein sequence ID" value="JAP20808.1"/>
    <property type="molecule type" value="Transcribed_RNA"/>
</dbReference>
<sequence length="145" mass="16975">MNTTMKPLPLPPYYYQIYIFHHENQNSHHKFHHLRSNPPSKSYYHHYPHKNYKDPPQNLTPIDKLITKITLSPSKGTNSPPNIITTIVNIDFSSPPPSIPASLPPLTNKSIIVFYFLNLIINFINHQQIRREKSNIMKMVKLNKH</sequence>
<protein>
    <submittedName>
        <fullName evidence="1">Putative ovule protein</fullName>
    </submittedName>
</protein>
<organism evidence="1">
    <name type="scientific">Solanum chacoense</name>
    <name type="common">Chaco potato</name>
    <dbReference type="NCBI Taxonomy" id="4108"/>
    <lineage>
        <taxon>Eukaryota</taxon>
        <taxon>Viridiplantae</taxon>
        <taxon>Streptophyta</taxon>
        <taxon>Embryophyta</taxon>
        <taxon>Tracheophyta</taxon>
        <taxon>Spermatophyta</taxon>
        <taxon>Magnoliopsida</taxon>
        <taxon>eudicotyledons</taxon>
        <taxon>Gunneridae</taxon>
        <taxon>Pentapetalae</taxon>
        <taxon>asterids</taxon>
        <taxon>lamiids</taxon>
        <taxon>Solanales</taxon>
        <taxon>Solanaceae</taxon>
        <taxon>Solanoideae</taxon>
        <taxon>Solaneae</taxon>
        <taxon>Solanum</taxon>
    </lineage>
</organism>
<name>A0A0V0HKY2_SOLCH</name>
<proteinExistence type="predicted"/>
<reference evidence="1" key="1">
    <citation type="submission" date="2015-12" db="EMBL/GenBank/DDBJ databases">
        <title>Gene expression during late stages of embryo sac development: a critical building block for successful pollen-pistil interactions.</title>
        <authorList>
            <person name="Liu Y."/>
            <person name="Joly V."/>
            <person name="Sabar M."/>
            <person name="Matton D.P."/>
        </authorList>
    </citation>
    <scope>NUCLEOTIDE SEQUENCE</scope>
</reference>
<evidence type="ECO:0000313" key="1">
    <source>
        <dbReference type="EMBL" id="JAP20808.1"/>
    </source>
</evidence>
<dbReference type="AlphaFoldDB" id="A0A0V0HKY2"/>